<dbReference type="CDD" id="cd00303">
    <property type="entry name" value="retropepsin_like"/>
    <property type="match status" value="1"/>
</dbReference>
<sequence length="203" mass="21804">MNNFAKVCRLKTTASASVNVALEEAVPEKVERGSDMDDNKTMIHVVHSLLAVKPSSSQQASLPRCQIVICEHQIVAVVDTGASINLLAAEEYDRMVPPPTLTKTSIKVYAYGQSTPLALRGMFQTNLTHGSQSTLAKVYVTDGGTGMLLGCKAAEELAIVTFAFSIHQESVAELVARYEGVFNGIGCLRGRESSSTLIPRCSQ</sequence>
<name>A0AAV7U2G4_PLEWA</name>
<dbReference type="PROSITE" id="PS00141">
    <property type="entry name" value="ASP_PROTEASE"/>
    <property type="match status" value="1"/>
</dbReference>
<organism evidence="1 2">
    <name type="scientific">Pleurodeles waltl</name>
    <name type="common">Iberian ribbed newt</name>
    <dbReference type="NCBI Taxonomy" id="8319"/>
    <lineage>
        <taxon>Eukaryota</taxon>
        <taxon>Metazoa</taxon>
        <taxon>Chordata</taxon>
        <taxon>Craniata</taxon>
        <taxon>Vertebrata</taxon>
        <taxon>Euteleostomi</taxon>
        <taxon>Amphibia</taxon>
        <taxon>Batrachia</taxon>
        <taxon>Caudata</taxon>
        <taxon>Salamandroidea</taxon>
        <taxon>Salamandridae</taxon>
        <taxon>Pleurodelinae</taxon>
        <taxon>Pleurodeles</taxon>
    </lineage>
</organism>
<keyword evidence="2" id="KW-1185">Reference proteome</keyword>
<accession>A0AAV7U2G4</accession>
<evidence type="ECO:0000313" key="2">
    <source>
        <dbReference type="Proteomes" id="UP001066276"/>
    </source>
</evidence>
<dbReference type="AlphaFoldDB" id="A0AAV7U2G4"/>
<gene>
    <name evidence="1" type="ORF">NDU88_007496</name>
</gene>
<reference evidence="1" key="1">
    <citation type="journal article" date="2022" name="bioRxiv">
        <title>Sequencing and chromosome-scale assembly of the giantPleurodeles waltlgenome.</title>
        <authorList>
            <person name="Brown T."/>
            <person name="Elewa A."/>
            <person name="Iarovenko S."/>
            <person name="Subramanian E."/>
            <person name="Araus A.J."/>
            <person name="Petzold A."/>
            <person name="Susuki M."/>
            <person name="Suzuki K.-i.T."/>
            <person name="Hayashi T."/>
            <person name="Toyoda A."/>
            <person name="Oliveira C."/>
            <person name="Osipova E."/>
            <person name="Leigh N.D."/>
            <person name="Simon A."/>
            <person name="Yun M.H."/>
        </authorList>
    </citation>
    <scope>NUCLEOTIDE SEQUENCE</scope>
    <source>
        <strain evidence="1">20211129_DDA</strain>
        <tissue evidence="1">Liver</tissue>
    </source>
</reference>
<dbReference type="InterPro" id="IPR001969">
    <property type="entry name" value="Aspartic_peptidase_AS"/>
</dbReference>
<evidence type="ECO:0000313" key="1">
    <source>
        <dbReference type="EMBL" id="KAJ1182304.1"/>
    </source>
</evidence>
<dbReference type="InterPro" id="IPR021109">
    <property type="entry name" value="Peptidase_aspartic_dom_sf"/>
</dbReference>
<protein>
    <submittedName>
        <fullName evidence="1">Uncharacterized protein</fullName>
    </submittedName>
</protein>
<dbReference type="SUPFAM" id="SSF50630">
    <property type="entry name" value="Acid proteases"/>
    <property type="match status" value="1"/>
</dbReference>
<comment type="caution">
    <text evidence="1">The sequence shown here is derived from an EMBL/GenBank/DDBJ whole genome shotgun (WGS) entry which is preliminary data.</text>
</comment>
<dbReference type="Gene3D" id="2.40.70.10">
    <property type="entry name" value="Acid Proteases"/>
    <property type="match status" value="1"/>
</dbReference>
<dbReference type="EMBL" id="JANPWB010000006">
    <property type="protein sequence ID" value="KAJ1182304.1"/>
    <property type="molecule type" value="Genomic_DNA"/>
</dbReference>
<dbReference type="Proteomes" id="UP001066276">
    <property type="component" value="Chromosome 3_2"/>
</dbReference>
<proteinExistence type="predicted"/>
<dbReference type="GO" id="GO:0004190">
    <property type="term" value="F:aspartic-type endopeptidase activity"/>
    <property type="evidence" value="ECO:0007669"/>
    <property type="project" value="InterPro"/>
</dbReference>
<dbReference type="GO" id="GO:0006508">
    <property type="term" value="P:proteolysis"/>
    <property type="evidence" value="ECO:0007669"/>
    <property type="project" value="InterPro"/>
</dbReference>